<name>A0A0R2HDM8_9FIRM</name>
<keyword evidence="1" id="KW-1133">Transmembrane helix</keyword>
<feature type="transmembrane region" description="Helical" evidence="1">
    <location>
        <begin position="67"/>
        <end position="87"/>
    </location>
</feature>
<dbReference type="AlphaFoldDB" id="A0A0R2HDM8"/>
<protein>
    <recommendedName>
        <fullName evidence="4">Integral membrane protein</fullName>
    </recommendedName>
</protein>
<gene>
    <name evidence="2" type="ORF">IV49_GL002062</name>
</gene>
<evidence type="ECO:0000313" key="2">
    <source>
        <dbReference type="EMBL" id="KRN50414.1"/>
    </source>
</evidence>
<feature type="transmembrane region" description="Helical" evidence="1">
    <location>
        <begin position="41"/>
        <end position="60"/>
    </location>
</feature>
<dbReference type="RefSeq" id="WP_031589030.1">
    <property type="nucleotide sequence ID" value="NZ_JNKN01000009.1"/>
</dbReference>
<dbReference type="PATRIC" id="fig|1410657.5.peg.2129"/>
<proteinExistence type="predicted"/>
<keyword evidence="1" id="KW-0472">Membrane</keyword>
<evidence type="ECO:0008006" key="4">
    <source>
        <dbReference type="Google" id="ProtNLM"/>
    </source>
</evidence>
<evidence type="ECO:0000256" key="1">
    <source>
        <dbReference type="SAM" id="Phobius"/>
    </source>
</evidence>
<sequence length="118" mass="12275">MKVFKLVSGILSIVFSLVVLFQSVAAGLGESLGGASTSDGALGFFVAILMLAGGIVSIAVRGMKKNGGNIAIVVIYLLSALFAFTGGSYFKDLSVWGTFCLIIAVLAIIDIFKKKKHA</sequence>
<accession>A0A0R2HDM8</accession>
<feature type="transmembrane region" description="Helical" evidence="1">
    <location>
        <begin position="93"/>
        <end position="112"/>
    </location>
</feature>
<keyword evidence="3" id="KW-1185">Reference proteome</keyword>
<reference evidence="2 3" key="1">
    <citation type="journal article" date="2015" name="Genome Announc.">
        <title>Expanding the biotechnology potential of lactobacilli through comparative genomics of 213 strains and associated genera.</title>
        <authorList>
            <person name="Sun Z."/>
            <person name="Harris H.M."/>
            <person name="McCann A."/>
            <person name="Guo C."/>
            <person name="Argimon S."/>
            <person name="Zhang W."/>
            <person name="Yang X."/>
            <person name="Jeffery I.B."/>
            <person name="Cooney J.C."/>
            <person name="Kagawa T.F."/>
            <person name="Liu W."/>
            <person name="Song Y."/>
            <person name="Salvetti E."/>
            <person name="Wrobel A."/>
            <person name="Rasinkangas P."/>
            <person name="Parkhill J."/>
            <person name="Rea M.C."/>
            <person name="O'Sullivan O."/>
            <person name="Ritari J."/>
            <person name="Douillard F.P."/>
            <person name="Paul Ross R."/>
            <person name="Yang R."/>
            <person name="Briner A.E."/>
            <person name="Felis G.E."/>
            <person name="de Vos W.M."/>
            <person name="Barrangou R."/>
            <person name="Klaenhammer T.R."/>
            <person name="Caufield P.W."/>
            <person name="Cui Y."/>
            <person name="Zhang H."/>
            <person name="O'Toole P.W."/>
        </authorList>
    </citation>
    <scope>NUCLEOTIDE SEQUENCE [LARGE SCALE GENOMIC DNA]</scope>
    <source>
        <strain evidence="2 3">DSM 20405</strain>
    </source>
</reference>
<evidence type="ECO:0000313" key="3">
    <source>
        <dbReference type="Proteomes" id="UP000051841"/>
    </source>
</evidence>
<dbReference type="EMBL" id="JQBL01000009">
    <property type="protein sequence ID" value="KRN50414.1"/>
    <property type="molecule type" value="Genomic_DNA"/>
</dbReference>
<keyword evidence="1" id="KW-0812">Transmembrane</keyword>
<dbReference type="Proteomes" id="UP000051841">
    <property type="component" value="Unassembled WGS sequence"/>
</dbReference>
<organism evidence="2 3">
    <name type="scientific">Kandleria vitulina DSM 20405</name>
    <dbReference type="NCBI Taxonomy" id="1410657"/>
    <lineage>
        <taxon>Bacteria</taxon>
        <taxon>Bacillati</taxon>
        <taxon>Bacillota</taxon>
        <taxon>Erysipelotrichia</taxon>
        <taxon>Erysipelotrichales</taxon>
        <taxon>Coprobacillaceae</taxon>
        <taxon>Kandleria</taxon>
    </lineage>
</organism>
<comment type="caution">
    <text evidence="2">The sequence shown here is derived from an EMBL/GenBank/DDBJ whole genome shotgun (WGS) entry which is preliminary data.</text>
</comment>